<dbReference type="InterPro" id="IPR010664">
    <property type="entry name" value="LipoPS_assembly_LptC-rel"/>
</dbReference>
<comment type="caution">
    <text evidence="1">The sequence shown here is derived from an EMBL/GenBank/DDBJ whole genome shotgun (WGS) entry which is preliminary data.</text>
</comment>
<dbReference type="Gene3D" id="2.60.450.10">
    <property type="entry name" value="Lipopolysaccharide (LPS) transport protein A like domain"/>
    <property type="match status" value="1"/>
</dbReference>
<dbReference type="EMBL" id="BMGS01000003">
    <property type="protein sequence ID" value="GGG40255.1"/>
    <property type="molecule type" value="Genomic_DNA"/>
</dbReference>
<dbReference type="Proteomes" id="UP000601361">
    <property type="component" value="Unassembled WGS sequence"/>
</dbReference>
<protein>
    <recommendedName>
        <fullName evidence="3">LPS export ABC transporter periplasmic protein LptC</fullName>
    </recommendedName>
</protein>
<organism evidence="1 2">
    <name type="scientific">Hymenobacter glacieicola</name>
    <dbReference type="NCBI Taxonomy" id="1562124"/>
    <lineage>
        <taxon>Bacteria</taxon>
        <taxon>Pseudomonadati</taxon>
        <taxon>Bacteroidota</taxon>
        <taxon>Cytophagia</taxon>
        <taxon>Cytophagales</taxon>
        <taxon>Hymenobacteraceae</taxon>
        <taxon>Hymenobacter</taxon>
    </lineage>
</organism>
<name>A0ABQ1WRS4_9BACT</name>
<keyword evidence="2" id="KW-1185">Reference proteome</keyword>
<dbReference type="NCBIfam" id="TIGR04409">
    <property type="entry name" value="LptC_YrbK"/>
    <property type="match status" value="1"/>
</dbReference>
<gene>
    <name evidence="1" type="ORF">GCM10011378_15700</name>
</gene>
<sequence length="194" mass="21587">MKLGHYRYLLLGLLLAGPLAGCRKHADEVVAKKTTYTGPIMETENLLMIVSDSAKLRIRLTAPLRQDFENSNQLYPKGVKITFLGEDGQTVINTIVGNYGLYEKSKNLYTLRGNVRVTNVPKQQSMNTEEAFFDQTKALIYTKEQTEIRVTTPTEVLTGRGLTANQDFSRYDILNPTGIFTLQNAPAAAPAATR</sequence>
<evidence type="ECO:0000313" key="2">
    <source>
        <dbReference type="Proteomes" id="UP000601361"/>
    </source>
</evidence>
<proteinExistence type="predicted"/>
<evidence type="ECO:0000313" key="1">
    <source>
        <dbReference type="EMBL" id="GGG40255.1"/>
    </source>
</evidence>
<dbReference type="Pfam" id="PF06835">
    <property type="entry name" value="LptC"/>
    <property type="match status" value="1"/>
</dbReference>
<reference evidence="2" key="1">
    <citation type="journal article" date="2019" name="Int. J. Syst. Evol. Microbiol.">
        <title>The Global Catalogue of Microorganisms (GCM) 10K type strain sequencing project: providing services to taxonomists for standard genome sequencing and annotation.</title>
        <authorList>
            <consortium name="The Broad Institute Genomics Platform"/>
            <consortium name="The Broad Institute Genome Sequencing Center for Infectious Disease"/>
            <person name="Wu L."/>
            <person name="Ma J."/>
        </authorList>
    </citation>
    <scope>NUCLEOTIDE SEQUENCE [LARGE SCALE GENOMIC DNA]</scope>
    <source>
        <strain evidence="2">CGMCC 1.12990</strain>
    </source>
</reference>
<accession>A0ABQ1WRS4</accession>
<evidence type="ECO:0008006" key="3">
    <source>
        <dbReference type="Google" id="ProtNLM"/>
    </source>
</evidence>
<dbReference type="InterPro" id="IPR026265">
    <property type="entry name" value="LptC"/>
</dbReference>